<reference evidence="2" key="1">
    <citation type="submission" date="2019-11" db="EMBL/GenBank/DDBJ databases">
        <title>Genome sequence of Heliorestis convoluta strain HH, an alkaliphilic and minimalistic phototrophic bacterium from a soda lake in Egypt.</title>
        <authorList>
            <person name="Dewey E.D."/>
            <person name="Stokes L.M."/>
            <person name="Burchell B.M."/>
            <person name="Shaffer K.N."/>
            <person name="Huntington A.M."/>
            <person name="Baker J.M."/>
            <person name="Nadendla S."/>
            <person name="Giglio M.G."/>
            <person name="Touchman J.W."/>
            <person name="Blankenship R.E."/>
            <person name="Madigan M.T."/>
            <person name="Sattley W.M."/>
        </authorList>
    </citation>
    <scope>NUCLEOTIDE SEQUENCE [LARGE SCALE GENOMIC DNA]</scope>
    <source>
        <strain evidence="2">HH</strain>
    </source>
</reference>
<keyword evidence="2" id="KW-1185">Reference proteome</keyword>
<sequence>MLRCENLRSRSTLVLLKRQSKMYKIKSIKSFIRLTHI</sequence>
<evidence type="ECO:0000313" key="2">
    <source>
        <dbReference type="Proteomes" id="UP000366051"/>
    </source>
</evidence>
<dbReference type="KEGG" id="hcv:FTV88_0121"/>
<name>A0A5Q2N1R6_9FIRM</name>
<evidence type="ECO:0000313" key="1">
    <source>
        <dbReference type="EMBL" id="QGG46300.1"/>
    </source>
</evidence>
<dbReference type="EMBL" id="CP045875">
    <property type="protein sequence ID" value="QGG46300.1"/>
    <property type="molecule type" value="Genomic_DNA"/>
</dbReference>
<gene>
    <name evidence="1" type="ORF">FTV88_0121</name>
</gene>
<accession>A0A5Q2N1R6</accession>
<proteinExistence type="predicted"/>
<organism evidence="1 2">
    <name type="scientific">Heliorestis convoluta</name>
    <dbReference type="NCBI Taxonomy" id="356322"/>
    <lineage>
        <taxon>Bacteria</taxon>
        <taxon>Bacillati</taxon>
        <taxon>Bacillota</taxon>
        <taxon>Clostridia</taxon>
        <taxon>Eubacteriales</taxon>
        <taxon>Heliobacteriaceae</taxon>
        <taxon>Heliorestis</taxon>
    </lineage>
</organism>
<dbReference type="Proteomes" id="UP000366051">
    <property type="component" value="Chromosome"/>
</dbReference>
<protein>
    <submittedName>
        <fullName evidence="1">Uncharacterized protein</fullName>
    </submittedName>
</protein>
<dbReference type="AlphaFoldDB" id="A0A5Q2N1R6"/>